<comment type="caution">
    <text evidence="2">The sequence shown here is derived from an EMBL/GenBank/DDBJ whole genome shotgun (WGS) entry which is preliminary data.</text>
</comment>
<evidence type="ECO:0000259" key="1">
    <source>
        <dbReference type="PROSITE" id="PS51186"/>
    </source>
</evidence>
<keyword evidence="3" id="KW-1185">Reference proteome</keyword>
<dbReference type="InterPro" id="IPR000182">
    <property type="entry name" value="GNAT_dom"/>
</dbReference>
<evidence type="ECO:0000313" key="3">
    <source>
        <dbReference type="Proteomes" id="UP000194280"/>
    </source>
</evidence>
<dbReference type="Gene3D" id="3.40.630.30">
    <property type="match status" value="1"/>
</dbReference>
<dbReference type="SUPFAM" id="SSF55729">
    <property type="entry name" value="Acyl-CoA N-acyltransferases (Nat)"/>
    <property type="match status" value="1"/>
</dbReference>
<reference evidence="2 3" key="1">
    <citation type="submission" date="2017-01" db="EMBL/GenBank/DDBJ databases">
        <title>The recent genome duplication of the halophilic yeast Hortaea werneckii: insights from long-read sequencing.</title>
        <authorList>
            <person name="Sinha S."/>
            <person name="Flibotte S."/>
            <person name="Neira M."/>
            <person name="Lenassi M."/>
            <person name="Gostincar C."/>
            <person name="Stajich J.E."/>
            <person name="Nislow C.E."/>
        </authorList>
    </citation>
    <scope>NUCLEOTIDE SEQUENCE [LARGE SCALE GENOMIC DNA]</scope>
    <source>
        <strain evidence="2 3">EXF-2000</strain>
    </source>
</reference>
<dbReference type="InterPro" id="IPR016181">
    <property type="entry name" value="Acyl_CoA_acyltransferase"/>
</dbReference>
<dbReference type="InParanoid" id="A0A1Z5TDJ0"/>
<sequence>MSTSHPFTISPAKTQEDLNAIVQLFKAYALALGIDLTFQDFASEVATLPAKYASPTGCLLLARDSAGRGVGCVGLRPLRDEEDDGGGDDDGVAAGVSCCEMKRLYVDPSQRGSGLGRLLAERVVCEARRMGYRRMRLDTLPSMLSARARYKAVGFREIEPYYRTPIDGTIFMELEL</sequence>
<dbReference type="Pfam" id="PF00583">
    <property type="entry name" value="Acetyltransf_1"/>
    <property type="match status" value="1"/>
</dbReference>
<feature type="domain" description="N-acetyltransferase" evidence="1">
    <location>
        <begin position="7"/>
        <end position="176"/>
    </location>
</feature>
<dbReference type="Proteomes" id="UP000194280">
    <property type="component" value="Unassembled WGS sequence"/>
</dbReference>
<dbReference type="GO" id="GO:0016747">
    <property type="term" value="F:acyltransferase activity, transferring groups other than amino-acyl groups"/>
    <property type="evidence" value="ECO:0007669"/>
    <property type="project" value="InterPro"/>
</dbReference>
<dbReference type="VEuPathDB" id="FungiDB:BTJ68_07524"/>
<accession>A0A1Z5TDJ0</accession>
<organism evidence="2 3">
    <name type="scientific">Hortaea werneckii EXF-2000</name>
    <dbReference type="NCBI Taxonomy" id="1157616"/>
    <lineage>
        <taxon>Eukaryota</taxon>
        <taxon>Fungi</taxon>
        <taxon>Dikarya</taxon>
        <taxon>Ascomycota</taxon>
        <taxon>Pezizomycotina</taxon>
        <taxon>Dothideomycetes</taxon>
        <taxon>Dothideomycetidae</taxon>
        <taxon>Mycosphaerellales</taxon>
        <taxon>Teratosphaeriaceae</taxon>
        <taxon>Hortaea</taxon>
    </lineage>
</organism>
<dbReference type="AlphaFoldDB" id="A0A1Z5TDJ0"/>
<dbReference type="PANTHER" id="PTHR43305">
    <property type="entry name" value="FAMILY N-ACETYLTRANSFERASE, PUTATIVE (AFU_ORTHOLOGUE AFUA_2G01380)-RELATED"/>
    <property type="match status" value="1"/>
</dbReference>
<evidence type="ECO:0000313" key="2">
    <source>
        <dbReference type="EMBL" id="OTA33941.1"/>
    </source>
</evidence>
<dbReference type="PROSITE" id="PS51186">
    <property type="entry name" value="GNAT"/>
    <property type="match status" value="1"/>
</dbReference>
<dbReference type="EMBL" id="MUNK01000067">
    <property type="protein sequence ID" value="OTA33941.1"/>
    <property type="molecule type" value="Genomic_DNA"/>
</dbReference>
<dbReference type="PANTHER" id="PTHR43305:SF1">
    <property type="entry name" value="FAMILY N-ACETYLTRANSFERASE, PUTATIVE (AFU_ORTHOLOGUE AFUA_2G01380)-RELATED"/>
    <property type="match status" value="1"/>
</dbReference>
<protein>
    <recommendedName>
        <fullName evidence="1">N-acetyltransferase domain-containing protein</fullName>
    </recommendedName>
</protein>
<dbReference type="InterPro" id="IPR052777">
    <property type="entry name" value="Acetyltransferase_Enz"/>
</dbReference>
<dbReference type="STRING" id="1157616.A0A1Z5TDJ0"/>
<name>A0A1Z5TDJ0_HORWE</name>
<gene>
    <name evidence="2" type="ORF">BTJ68_07524</name>
</gene>
<dbReference type="CDD" id="cd04301">
    <property type="entry name" value="NAT_SF"/>
    <property type="match status" value="1"/>
</dbReference>
<dbReference type="OrthoDB" id="41532at2759"/>
<proteinExistence type="predicted"/>